<keyword evidence="2" id="KW-1185">Reference proteome</keyword>
<proteinExistence type="predicted"/>
<comment type="caution">
    <text evidence="1">The sequence shown here is derived from an EMBL/GenBank/DDBJ whole genome shotgun (WGS) entry which is preliminary data.</text>
</comment>
<evidence type="ECO:0000313" key="2">
    <source>
        <dbReference type="Proteomes" id="UP001249851"/>
    </source>
</evidence>
<reference evidence="1" key="1">
    <citation type="journal article" date="2023" name="G3 (Bethesda)">
        <title>Whole genome assembly and annotation of the endangered Caribbean coral Acropora cervicornis.</title>
        <authorList>
            <person name="Selwyn J.D."/>
            <person name="Vollmer S.V."/>
        </authorList>
    </citation>
    <scope>NUCLEOTIDE SEQUENCE</scope>
    <source>
        <strain evidence="1">K2</strain>
    </source>
</reference>
<dbReference type="AlphaFoldDB" id="A0AAD9Q6W1"/>
<dbReference type="Proteomes" id="UP001249851">
    <property type="component" value="Unassembled WGS sequence"/>
</dbReference>
<organism evidence="1 2">
    <name type="scientific">Acropora cervicornis</name>
    <name type="common">Staghorn coral</name>
    <dbReference type="NCBI Taxonomy" id="6130"/>
    <lineage>
        <taxon>Eukaryota</taxon>
        <taxon>Metazoa</taxon>
        <taxon>Cnidaria</taxon>
        <taxon>Anthozoa</taxon>
        <taxon>Hexacorallia</taxon>
        <taxon>Scleractinia</taxon>
        <taxon>Astrocoeniina</taxon>
        <taxon>Acroporidae</taxon>
        <taxon>Acropora</taxon>
    </lineage>
</organism>
<reference evidence="1" key="2">
    <citation type="journal article" date="2023" name="Science">
        <title>Genomic signatures of disease resistance in endangered staghorn corals.</title>
        <authorList>
            <person name="Vollmer S.V."/>
            <person name="Selwyn J.D."/>
            <person name="Despard B.A."/>
            <person name="Roesel C.L."/>
        </authorList>
    </citation>
    <scope>NUCLEOTIDE SEQUENCE</scope>
    <source>
        <strain evidence="1">K2</strain>
    </source>
</reference>
<gene>
    <name evidence="1" type="ORF">P5673_022806</name>
</gene>
<dbReference type="EMBL" id="JARQWQ010000062">
    <property type="protein sequence ID" value="KAK2555471.1"/>
    <property type="molecule type" value="Genomic_DNA"/>
</dbReference>
<evidence type="ECO:0000313" key="1">
    <source>
        <dbReference type="EMBL" id="KAK2555471.1"/>
    </source>
</evidence>
<sequence length="203" mass="23213">QFRILGHLPETLVLNRKLVPWMICKNGKTSVSLFEMKFLKKMKINKLTYTMSSANFGFFSCAICLGLHLEWVIKLTLTTVDHSAMLFGQHRSFQLFSNQGFETSHKEQRRFCYQATDHDSSADGQSKVLGDYKLWVSGLLFVALDGQRQMSGGLRVETAWMQLVTNLFLKLFGEDYLKNVYSADHGTQIEEVSDSSRCFTLQS</sequence>
<feature type="non-terminal residue" evidence="1">
    <location>
        <position position="1"/>
    </location>
</feature>
<accession>A0AAD9Q6W1</accession>
<name>A0AAD9Q6W1_ACRCE</name>
<protein>
    <submittedName>
        <fullName evidence="1">Uncharacterized protein</fullName>
    </submittedName>
</protein>